<keyword evidence="1" id="KW-1133">Transmembrane helix</keyword>
<sequence length="398" mass="44963">MEVLNTCCNESNARGNWDINERICIPRSKFPSFLRRLILISSNLIHNSSYPTLQPIPISSIVSFRHKMALVAHQPQGLYVTFSSRHLSWSRRLNLKQCLTKRHLIGRADWHYILKQSICLSVGPPHICGSKLKPLRISCFKGSAEKDDLVTRANGLKVPKTSVKLEESGEVKSESPKAHNVPLSHASEADKNCVASPGIPKHYKRPLTILHTPPSDHGAEEILGEPPPGGVSPETLQGTQRTVKGQILKVAWSHFLSLDATIKIPFLIFAPFYLGVNVVYGAEVSKELTPLWVLGPSIVALYIMIVRGLCALYVFSFKQTVKVIKNLPSYYSYVFGGKLKEDINAYISGIKNTDYKKLSRKKLKELAEWIMEKYLDFVESIWPYYCRTIRFLKRANFI</sequence>
<evidence type="ECO:0000313" key="3">
    <source>
        <dbReference type="Proteomes" id="UP001367508"/>
    </source>
</evidence>
<dbReference type="Proteomes" id="UP001367508">
    <property type="component" value="Unassembled WGS sequence"/>
</dbReference>
<dbReference type="PANTHER" id="PTHR48223:SF1">
    <property type="entry name" value="ABC TRANSMEMBRANE TYPE-1 DOMAIN-CONTAINING PROTEIN"/>
    <property type="match status" value="1"/>
</dbReference>
<proteinExistence type="predicted"/>
<keyword evidence="1" id="KW-0472">Membrane</keyword>
<reference evidence="2 3" key="1">
    <citation type="submission" date="2024-01" db="EMBL/GenBank/DDBJ databases">
        <title>The genomes of 5 underutilized Papilionoideae crops provide insights into root nodulation and disease resistanc.</title>
        <authorList>
            <person name="Jiang F."/>
        </authorList>
    </citation>
    <scope>NUCLEOTIDE SEQUENCE [LARGE SCALE GENOMIC DNA]</scope>
    <source>
        <strain evidence="2">LVBAO_FW01</strain>
        <tissue evidence="2">Leaves</tissue>
    </source>
</reference>
<dbReference type="AlphaFoldDB" id="A0AAN9L7B7"/>
<protein>
    <submittedName>
        <fullName evidence="2">Uncharacterized protein</fullName>
    </submittedName>
</protein>
<dbReference type="PANTHER" id="PTHR48223">
    <property type="entry name" value="DEFECTIVE 2759, PUTATIVE ISOFORM 1-RELATED"/>
    <property type="match status" value="1"/>
</dbReference>
<feature type="transmembrane region" description="Helical" evidence="1">
    <location>
        <begin position="294"/>
        <end position="315"/>
    </location>
</feature>
<evidence type="ECO:0000313" key="2">
    <source>
        <dbReference type="EMBL" id="KAK7330509.1"/>
    </source>
</evidence>
<accession>A0AAN9L7B7</accession>
<evidence type="ECO:0000256" key="1">
    <source>
        <dbReference type="SAM" id="Phobius"/>
    </source>
</evidence>
<keyword evidence="1" id="KW-0812">Transmembrane</keyword>
<comment type="caution">
    <text evidence="2">The sequence shown here is derived from an EMBL/GenBank/DDBJ whole genome shotgun (WGS) entry which is preliminary data.</text>
</comment>
<name>A0AAN9L7B7_CANGL</name>
<gene>
    <name evidence="2" type="ORF">VNO77_24704</name>
</gene>
<organism evidence="2 3">
    <name type="scientific">Canavalia gladiata</name>
    <name type="common">Sword bean</name>
    <name type="synonym">Dolichos gladiatus</name>
    <dbReference type="NCBI Taxonomy" id="3824"/>
    <lineage>
        <taxon>Eukaryota</taxon>
        <taxon>Viridiplantae</taxon>
        <taxon>Streptophyta</taxon>
        <taxon>Embryophyta</taxon>
        <taxon>Tracheophyta</taxon>
        <taxon>Spermatophyta</taxon>
        <taxon>Magnoliopsida</taxon>
        <taxon>eudicotyledons</taxon>
        <taxon>Gunneridae</taxon>
        <taxon>Pentapetalae</taxon>
        <taxon>rosids</taxon>
        <taxon>fabids</taxon>
        <taxon>Fabales</taxon>
        <taxon>Fabaceae</taxon>
        <taxon>Papilionoideae</taxon>
        <taxon>50 kb inversion clade</taxon>
        <taxon>NPAAA clade</taxon>
        <taxon>indigoferoid/millettioid clade</taxon>
        <taxon>Phaseoleae</taxon>
        <taxon>Canavalia</taxon>
    </lineage>
</organism>
<keyword evidence="3" id="KW-1185">Reference proteome</keyword>
<dbReference type="EMBL" id="JAYMYQ010000005">
    <property type="protein sequence ID" value="KAK7330509.1"/>
    <property type="molecule type" value="Genomic_DNA"/>
</dbReference>